<feature type="transmembrane region" description="Helical" evidence="1">
    <location>
        <begin position="278"/>
        <end position="300"/>
    </location>
</feature>
<gene>
    <name evidence="2" type="ORF">SAMN06296058_0046</name>
</gene>
<feature type="transmembrane region" description="Helical" evidence="1">
    <location>
        <begin position="89"/>
        <end position="106"/>
    </location>
</feature>
<feature type="transmembrane region" description="Helical" evidence="1">
    <location>
        <begin position="390"/>
        <end position="408"/>
    </location>
</feature>
<feature type="transmembrane region" description="Helical" evidence="1">
    <location>
        <begin position="112"/>
        <end position="135"/>
    </location>
</feature>
<dbReference type="Proteomes" id="UP000190341">
    <property type="component" value="Unassembled WGS sequence"/>
</dbReference>
<accession>A0A1T5IKX9</accession>
<feature type="transmembrane region" description="Helical" evidence="1">
    <location>
        <begin position="147"/>
        <end position="169"/>
    </location>
</feature>
<feature type="transmembrane region" description="Helical" evidence="1">
    <location>
        <begin position="189"/>
        <end position="209"/>
    </location>
</feature>
<name>A0A1T5IKX9_9GAMM</name>
<evidence type="ECO:0008006" key="4">
    <source>
        <dbReference type="Google" id="ProtNLM"/>
    </source>
</evidence>
<dbReference type="EMBL" id="FUZV01000001">
    <property type="protein sequence ID" value="SKC39864.1"/>
    <property type="molecule type" value="Genomic_DNA"/>
</dbReference>
<sequence length="426" mass="45567">MSGLDLGQAPPPVEPWRFLRSSLIWGVAAGAWWVWQGEWALTSRWAPPTLVSVHAWVLGVLGNAMLGSLLQFLPVAANTRLSLPLPALWLHRGFNLGVMALLLFFVRPHTVLGISALLLLAGSLGVFALRSLLALHAVIPVDALQRGIAMSLWFLLATVVLGGASAMVLTGHLSIPLERIVNLHAALGLGGWCVGLLAAVAAVTVPMFQGARVLTRRAQRIWGNGWRAAMGLTVLAATARQADSPLMLGISLPCAGLACMILWMQVRSPHPRNLPLRLAWRLGAFFLWLPLLLPVVLPLMPVSATSPAASLVAGTAVVVAGLPLLVLGMQLEIVPFLAWIELRQRHPRGVRVPGVGRLLDSTHKQRLVLIHVAAAVAALIAAFAARTTVIAGVLIMLAYAGSLLRFGAVWRNARAWQPAPESPRSQ</sequence>
<dbReference type="STRING" id="428993.SAMN06296058_0046"/>
<evidence type="ECO:0000313" key="2">
    <source>
        <dbReference type="EMBL" id="SKC39864.1"/>
    </source>
</evidence>
<evidence type="ECO:0000313" key="3">
    <source>
        <dbReference type="Proteomes" id="UP000190341"/>
    </source>
</evidence>
<organism evidence="2 3">
    <name type="scientific">Pseudoxanthomonas indica</name>
    <dbReference type="NCBI Taxonomy" id="428993"/>
    <lineage>
        <taxon>Bacteria</taxon>
        <taxon>Pseudomonadati</taxon>
        <taxon>Pseudomonadota</taxon>
        <taxon>Gammaproteobacteria</taxon>
        <taxon>Lysobacterales</taxon>
        <taxon>Lysobacteraceae</taxon>
        <taxon>Pseudoxanthomonas</taxon>
    </lineage>
</organism>
<keyword evidence="3" id="KW-1185">Reference proteome</keyword>
<feature type="transmembrane region" description="Helical" evidence="1">
    <location>
        <begin position="312"/>
        <end position="340"/>
    </location>
</feature>
<evidence type="ECO:0000256" key="1">
    <source>
        <dbReference type="SAM" id="Phobius"/>
    </source>
</evidence>
<keyword evidence="1" id="KW-0472">Membrane</keyword>
<feature type="transmembrane region" description="Helical" evidence="1">
    <location>
        <begin position="367"/>
        <end position="384"/>
    </location>
</feature>
<dbReference type="AlphaFoldDB" id="A0A1T5IKX9"/>
<protein>
    <recommendedName>
        <fullName evidence="4">NnrS protein</fullName>
    </recommendedName>
</protein>
<proteinExistence type="predicted"/>
<feature type="transmembrane region" description="Helical" evidence="1">
    <location>
        <begin position="245"/>
        <end position="266"/>
    </location>
</feature>
<keyword evidence="1" id="KW-1133">Transmembrane helix</keyword>
<feature type="transmembrane region" description="Helical" evidence="1">
    <location>
        <begin position="18"/>
        <end position="35"/>
    </location>
</feature>
<keyword evidence="1" id="KW-0812">Transmembrane</keyword>
<feature type="transmembrane region" description="Helical" evidence="1">
    <location>
        <begin position="55"/>
        <end position="77"/>
    </location>
</feature>
<reference evidence="2 3" key="1">
    <citation type="submission" date="2017-02" db="EMBL/GenBank/DDBJ databases">
        <authorList>
            <person name="Peterson S.W."/>
        </authorList>
    </citation>
    <scope>NUCLEOTIDE SEQUENCE [LARGE SCALE GENOMIC DNA]</scope>
    <source>
        <strain evidence="2 3">P15</strain>
    </source>
</reference>